<dbReference type="EMBL" id="FRXO01000002">
    <property type="protein sequence ID" value="SHO63666.1"/>
    <property type="molecule type" value="Genomic_DNA"/>
</dbReference>
<sequence>MKTMTRAADAAPAPPSAPARRGAAPQPLAGRALARLFAAIVALAFAIGLPAAAFAHAALGNAVPADGAMLAEAPATMDLTFSEPVAPIALRLIAPDGSSRTLTAALHDTVLSVALPSGMGQGTYALSWRVVSEDGHPVGGTLTFSIGHASAGAPTVTAAVVDWPLRVAIWAARFALYAGLFLGVGGAVFAAWLVPRGGAAVRDCTGADVPARGFLSAMLAIGVVAIVAALGLQGADLLGAPVAGLAQPEIWQAGLGSIYARTLALAAAALVIASVSLAVVSRRPVLARLLSAVALAALGLALAASGHASTAAPQVIMRAGVFLHAVTIAVWVGSLVPLAVLLHRGVWRKHKATAPGRADDTRRATGALRHFSDVIPWFVGVLVLSGGTLAVVQLGHPSALWTTDYGRVMLAKFALLSVLFACALLNRFSLTAPALRAEPRSAGLLARSIAVETALVVAIFAVVAVWRFTPPPRAIDAARNEPAAVHIHTPDAMADITVTPGHAGPVTASIVVMTGDFGPLDPQEITLALSNHGAGIEPIRRPAVRVGDGTWRVDGLVLPVSGHWTVQLRLLISDFKMATLDGEVDIKP</sequence>
<evidence type="ECO:0000256" key="1">
    <source>
        <dbReference type="ARBA" id="ARBA00004651"/>
    </source>
</evidence>
<dbReference type="Pfam" id="PF05425">
    <property type="entry name" value="CopD"/>
    <property type="match status" value="1"/>
</dbReference>
<feature type="domain" description="Copper resistance protein D" evidence="12">
    <location>
        <begin position="367"/>
        <end position="466"/>
    </location>
</feature>
<protein>
    <submittedName>
        <fullName evidence="13">Copper transport protein</fullName>
    </submittedName>
</protein>
<evidence type="ECO:0000259" key="12">
    <source>
        <dbReference type="Pfam" id="PF05425"/>
    </source>
</evidence>
<dbReference type="InterPro" id="IPR014755">
    <property type="entry name" value="Cu-Rt/internalin_Ig-like"/>
</dbReference>
<dbReference type="STRING" id="1123029.SAMN02745172_01531"/>
<feature type="transmembrane region" description="Helical" evidence="10">
    <location>
        <begin position="214"/>
        <end position="232"/>
    </location>
</feature>
<feature type="transmembrane region" description="Helical" evidence="10">
    <location>
        <begin position="408"/>
        <end position="428"/>
    </location>
</feature>
<dbReference type="GO" id="GO:0046688">
    <property type="term" value="P:response to copper ion"/>
    <property type="evidence" value="ECO:0007669"/>
    <property type="project" value="InterPro"/>
</dbReference>
<evidence type="ECO:0000256" key="6">
    <source>
        <dbReference type="ARBA" id="ARBA00022989"/>
    </source>
</evidence>
<dbReference type="GO" id="GO:0005507">
    <property type="term" value="F:copper ion binding"/>
    <property type="evidence" value="ECO:0007669"/>
    <property type="project" value="InterPro"/>
</dbReference>
<feature type="transmembrane region" description="Helical" evidence="10">
    <location>
        <begin position="321"/>
        <end position="342"/>
    </location>
</feature>
<evidence type="ECO:0000256" key="7">
    <source>
        <dbReference type="ARBA" id="ARBA00023008"/>
    </source>
</evidence>
<dbReference type="Pfam" id="PF04234">
    <property type="entry name" value="CopC"/>
    <property type="match status" value="1"/>
</dbReference>
<keyword evidence="2" id="KW-1003">Cell membrane</keyword>
<organism evidence="13 14">
    <name type="scientific">Pseudoxanthobacter soli DSM 19599</name>
    <dbReference type="NCBI Taxonomy" id="1123029"/>
    <lineage>
        <taxon>Bacteria</taxon>
        <taxon>Pseudomonadati</taxon>
        <taxon>Pseudomonadota</taxon>
        <taxon>Alphaproteobacteria</taxon>
        <taxon>Hyphomicrobiales</taxon>
        <taxon>Segnochrobactraceae</taxon>
        <taxon>Pseudoxanthobacter</taxon>
    </lineage>
</organism>
<gene>
    <name evidence="13" type="ORF">SAMN02745172_01531</name>
</gene>
<feature type="transmembrane region" description="Helical" evidence="10">
    <location>
        <begin position="174"/>
        <end position="194"/>
    </location>
</feature>
<dbReference type="InterPro" id="IPR007348">
    <property type="entry name" value="CopC_dom"/>
</dbReference>
<dbReference type="SUPFAM" id="SSF81296">
    <property type="entry name" value="E set domains"/>
    <property type="match status" value="1"/>
</dbReference>
<evidence type="ECO:0000256" key="10">
    <source>
        <dbReference type="SAM" id="Phobius"/>
    </source>
</evidence>
<name>A0A1M7ZG75_9HYPH</name>
<reference evidence="13 14" key="1">
    <citation type="submission" date="2016-12" db="EMBL/GenBank/DDBJ databases">
        <authorList>
            <person name="Song W.-J."/>
            <person name="Kurnit D.M."/>
        </authorList>
    </citation>
    <scope>NUCLEOTIDE SEQUENCE [LARGE SCALE GENOMIC DNA]</scope>
    <source>
        <strain evidence="13 14">DSM 19599</strain>
    </source>
</reference>
<evidence type="ECO:0000259" key="11">
    <source>
        <dbReference type="Pfam" id="PF04234"/>
    </source>
</evidence>
<accession>A0A1M7ZG75</accession>
<evidence type="ECO:0000256" key="9">
    <source>
        <dbReference type="SAM" id="MobiDB-lite"/>
    </source>
</evidence>
<dbReference type="Gene3D" id="2.60.40.1220">
    <property type="match status" value="1"/>
</dbReference>
<evidence type="ECO:0000313" key="14">
    <source>
        <dbReference type="Proteomes" id="UP000186406"/>
    </source>
</evidence>
<dbReference type="PANTHER" id="PTHR34820:SF4">
    <property type="entry name" value="INNER MEMBRANE PROTEIN YEBZ"/>
    <property type="match status" value="1"/>
</dbReference>
<dbReference type="InterPro" id="IPR032694">
    <property type="entry name" value="CopC/D"/>
</dbReference>
<keyword evidence="7" id="KW-0186">Copper</keyword>
<dbReference type="PANTHER" id="PTHR34820">
    <property type="entry name" value="INNER MEMBRANE PROTEIN YEBZ"/>
    <property type="match status" value="1"/>
</dbReference>
<keyword evidence="3 10" id="KW-0812">Transmembrane</keyword>
<dbReference type="RefSeq" id="WP_244530800.1">
    <property type="nucleotide sequence ID" value="NZ_FRXO01000002.1"/>
</dbReference>
<feature type="transmembrane region" description="Helical" evidence="10">
    <location>
        <begin position="449"/>
        <end position="469"/>
    </location>
</feature>
<keyword evidence="4" id="KW-0479">Metal-binding</keyword>
<keyword evidence="14" id="KW-1185">Reference proteome</keyword>
<feature type="transmembrane region" description="Helical" evidence="10">
    <location>
        <begin position="258"/>
        <end position="280"/>
    </location>
</feature>
<dbReference type="Proteomes" id="UP000186406">
    <property type="component" value="Unassembled WGS sequence"/>
</dbReference>
<dbReference type="AlphaFoldDB" id="A0A1M7ZG75"/>
<feature type="transmembrane region" description="Helical" evidence="10">
    <location>
        <begin position="287"/>
        <end position="309"/>
    </location>
</feature>
<feature type="transmembrane region" description="Helical" evidence="10">
    <location>
        <begin position="36"/>
        <end position="59"/>
    </location>
</feature>
<dbReference type="InterPro" id="IPR008457">
    <property type="entry name" value="Cu-R_CopD_dom"/>
</dbReference>
<feature type="region of interest" description="Disordered" evidence="9">
    <location>
        <begin position="1"/>
        <end position="24"/>
    </location>
</feature>
<feature type="transmembrane region" description="Helical" evidence="10">
    <location>
        <begin position="374"/>
        <end position="396"/>
    </location>
</feature>
<dbReference type="GO" id="GO:0005886">
    <property type="term" value="C:plasma membrane"/>
    <property type="evidence" value="ECO:0007669"/>
    <property type="project" value="UniProtKB-SubCell"/>
</dbReference>
<proteinExistence type="predicted"/>
<comment type="subcellular location">
    <subcellularLocation>
        <location evidence="1">Cell membrane</location>
        <topology evidence="1">Multi-pass membrane protein</topology>
    </subcellularLocation>
</comment>
<evidence type="ECO:0000256" key="8">
    <source>
        <dbReference type="ARBA" id="ARBA00023136"/>
    </source>
</evidence>
<feature type="compositionally biased region" description="Low complexity" evidence="9">
    <location>
        <begin position="1"/>
        <end position="11"/>
    </location>
</feature>
<feature type="domain" description="CopC" evidence="11">
    <location>
        <begin position="56"/>
        <end position="146"/>
    </location>
</feature>
<evidence type="ECO:0000256" key="2">
    <source>
        <dbReference type="ARBA" id="ARBA00022475"/>
    </source>
</evidence>
<dbReference type="GO" id="GO:0006825">
    <property type="term" value="P:copper ion transport"/>
    <property type="evidence" value="ECO:0007669"/>
    <property type="project" value="InterPro"/>
</dbReference>
<keyword evidence="6 10" id="KW-1133">Transmembrane helix</keyword>
<dbReference type="GO" id="GO:0042597">
    <property type="term" value="C:periplasmic space"/>
    <property type="evidence" value="ECO:0007669"/>
    <property type="project" value="InterPro"/>
</dbReference>
<keyword evidence="5" id="KW-0732">Signal</keyword>
<dbReference type="InterPro" id="IPR014756">
    <property type="entry name" value="Ig_E-set"/>
</dbReference>
<evidence type="ECO:0000256" key="3">
    <source>
        <dbReference type="ARBA" id="ARBA00022692"/>
    </source>
</evidence>
<keyword evidence="8 10" id="KW-0472">Membrane</keyword>
<evidence type="ECO:0000256" key="4">
    <source>
        <dbReference type="ARBA" id="ARBA00022723"/>
    </source>
</evidence>
<evidence type="ECO:0000313" key="13">
    <source>
        <dbReference type="EMBL" id="SHO63666.1"/>
    </source>
</evidence>
<evidence type="ECO:0000256" key="5">
    <source>
        <dbReference type="ARBA" id="ARBA00022729"/>
    </source>
</evidence>